<sequence>MVDPFGMPKSSGLSNLTPPSTTYSPSKRPQHRHRVFPPHESYSLEEKLKARRKEQRERQRHLEAVLAEAATKGSSDSSLLNEHFTRFVDDSNSKVNINLGKEKEFNKTGVKIGSTLSTSPGPLPLPAPTQSTVKVINSDETSKSGKEDSGGF</sequence>
<protein>
    <submittedName>
        <fullName evidence="2">Uncharacterized protein</fullName>
    </submittedName>
</protein>
<evidence type="ECO:0000313" key="1">
    <source>
        <dbReference type="Proteomes" id="UP000887579"/>
    </source>
</evidence>
<evidence type="ECO:0000313" key="2">
    <source>
        <dbReference type="WBParaSite" id="ES5_v2.g28612.t1"/>
    </source>
</evidence>
<dbReference type="Proteomes" id="UP000887579">
    <property type="component" value="Unplaced"/>
</dbReference>
<accession>A0AC34GG18</accession>
<name>A0AC34GG18_9BILA</name>
<dbReference type="WBParaSite" id="ES5_v2.g28612.t1">
    <property type="protein sequence ID" value="ES5_v2.g28612.t1"/>
    <property type="gene ID" value="ES5_v2.g28612"/>
</dbReference>
<organism evidence="1 2">
    <name type="scientific">Panagrolaimus sp. ES5</name>
    <dbReference type="NCBI Taxonomy" id="591445"/>
    <lineage>
        <taxon>Eukaryota</taxon>
        <taxon>Metazoa</taxon>
        <taxon>Ecdysozoa</taxon>
        <taxon>Nematoda</taxon>
        <taxon>Chromadorea</taxon>
        <taxon>Rhabditida</taxon>
        <taxon>Tylenchina</taxon>
        <taxon>Panagrolaimomorpha</taxon>
        <taxon>Panagrolaimoidea</taxon>
        <taxon>Panagrolaimidae</taxon>
        <taxon>Panagrolaimus</taxon>
    </lineage>
</organism>
<proteinExistence type="predicted"/>
<reference evidence="2" key="1">
    <citation type="submission" date="2022-11" db="UniProtKB">
        <authorList>
            <consortium name="WormBaseParasite"/>
        </authorList>
    </citation>
    <scope>IDENTIFICATION</scope>
</reference>